<keyword evidence="1" id="KW-1133">Transmembrane helix</keyword>
<evidence type="ECO:0000313" key="3">
    <source>
        <dbReference type="Proteomes" id="UP000321830"/>
    </source>
</evidence>
<proteinExistence type="predicted"/>
<dbReference type="AlphaFoldDB" id="A0A511IYW1"/>
<feature type="transmembrane region" description="Helical" evidence="1">
    <location>
        <begin position="12"/>
        <end position="33"/>
    </location>
</feature>
<dbReference type="EMBL" id="BJWF01000002">
    <property type="protein sequence ID" value="GEL90947.1"/>
    <property type="molecule type" value="Genomic_DNA"/>
</dbReference>
<keyword evidence="1" id="KW-0472">Membrane</keyword>
<evidence type="ECO:0000256" key="1">
    <source>
        <dbReference type="SAM" id="Phobius"/>
    </source>
</evidence>
<protein>
    <submittedName>
        <fullName evidence="2">Uncharacterized protein</fullName>
    </submittedName>
</protein>
<gene>
    <name evidence="2" type="ORF">EVI01_02840</name>
</gene>
<dbReference type="RefSeq" id="WP_010752087.1">
    <property type="nucleotide sequence ID" value="NZ_BJWF01000002.1"/>
</dbReference>
<keyword evidence="1" id="KW-0812">Transmembrane</keyword>
<reference evidence="2 3" key="1">
    <citation type="submission" date="2019-07" db="EMBL/GenBank/DDBJ databases">
        <title>Whole genome shotgun sequence of Enterococcus villorum NBRC 100699.</title>
        <authorList>
            <person name="Hosoyama A."/>
            <person name="Uohara A."/>
            <person name="Ohji S."/>
            <person name="Ichikawa N."/>
        </authorList>
    </citation>
    <scope>NUCLEOTIDE SEQUENCE [LARGE SCALE GENOMIC DNA]</scope>
    <source>
        <strain evidence="2 3">NBRC 100699</strain>
    </source>
</reference>
<sequence length="184" mass="19921">MKKKCQRLKVWISIVAVTFVSSIVVPSSTIIWATEQSKNELEENKNDFQFNNEPITLYSEGDIAVQQNSSGEILVTKMETNVRANVSHWGTWQYTNIAVSTGVAANAINATFYAGAGASVAMFGIPGWAIGGLLTGASWTNLGSAPGSAVAKKWDKNKNGWIGFYKRTGYDGAGRVVATQYKTE</sequence>
<dbReference type="Proteomes" id="UP000321830">
    <property type="component" value="Unassembled WGS sequence"/>
</dbReference>
<evidence type="ECO:0000313" key="2">
    <source>
        <dbReference type="EMBL" id="GEL90947.1"/>
    </source>
</evidence>
<comment type="caution">
    <text evidence="2">The sequence shown here is derived from an EMBL/GenBank/DDBJ whole genome shotgun (WGS) entry which is preliminary data.</text>
</comment>
<accession>A0A511IYW1</accession>
<name>A0A511IYW1_9ENTE</name>
<organism evidence="2 3">
    <name type="scientific">Enterococcus villorum</name>
    <dbReference type="NCBI Taxonomy" id="112904"/>
    <lineage>
        <taxon>Bacteria</taxon>
        <taxon>Bacillati</taxon>
        <taxon>Bacillota</taxon>
        <taxon>Bacilli</taxon>
        <taxon>Lactobacillales</taxon>
        <taxon>Enterococcaceae</taxon>
        <taxon>Enterococcus</taxon>
    </lineage>
</organism>